<gene>
    <name evidence="1" type="ORF">JMUB590_1746</name>
</gene>
<dbReference type="Proteomes" id="UP000274772">
    <property type="component" value="Chromosome"/>
</dbReference>
<dbReference type="GeneID" id="58051498"/>
<keyword evidence="2" id="KW-1185">Reference proteome</keyword>
<proteinExistence type="predicted"/>
<accession>A0ABN5W4M6</accession>
<dbReference type="EMBL" id="AP018586">
    <property type="protein sequence ID" value="BBD92803.1"/>
    <property type="molecule type" value="Genomic_DNA"/>
</dbReference>
<dbReference type="RefSeq" id="WP_002442358.1">
    <property type="nucleotide sequence ID" value="NZ_AP018586.1"/>
</dbReference>
<sequence>MNILNILRELIVSDAQLKEIIGSRVYYYEVPETSDTSKPFVVLTPINDDPSSFVSDKYLSESYFVQVDVETYKHQTTIDVTKRIRYLLFQMNMYQTSSQLDDYFKETKRYVMSRRYRGIPKNQFYKGERIF</sequence>
<evidence type="ECO:0000313" key="1">
    <source>
        <dbReference type="EMBL" id="BBD92803.1"/>
    </source>
</evidence>
<organism evidence="1 2">
    <name type="scientific">Staphylococcus caprae</name>
    <dbReference type="NCBI Taxonomy" id="29380"/>
    <lineage>
        <taxon>Bacteria</taxon>
        <taxon>Bacillati</taxon>
        <taxon>Bacillota</taxon>
        <taxon>Bacilli</taxon>
        <taxon>Bacillales</taxon>
        <taxon>Staphylococcaceae</taxon>
        <taxon>Staphylococcus</taxon>
    </lineage>
</organism>
<reference evidence="1 2" key="1">
    <citation type="submission" date="2018-05" db="EMBL/GenBank/DDBJ databases">
        <title>Complete genome sequencing of three human clinical isolates of Staphylococcus caprae reveals virulence factors similar to those of S. epidermidis and S. capitis.</title>
        <authorList>
            <person name="Watanabe S."/>
            <person name="Cui L."/>
        </authorList>
    </citation>
    <scope>NUCLEOTIDE SEQUENCE [LARGE SCALE GENOMIC DNA]</scope>
    <source>
        <strain evidence="1 2">JMUB590</strain>
    </source>
</reference>
<name>A0ABN5W4M6_9STAP</name>
<protein>
    <submittedName>
        <fullName evidence="1">Phage protein</fullName>
    </submittedName>
</protein>
<evidence type="ECO:0000313" key="2">
    <source>
        <dbReference type="Proteomes" id="UP000274772"/>
    </source>
</evidence>